<comment type="caution">
    <text evidence="8">The sequence shown here is derived from an EMBL/GenBank/DDBJ whole genome shotgun (WGS) entry which is preliminary data.</text>
</comment>
<gene>
    <name evidence="8" type="ORF">RRG08_017657</name>
</gene>
<dbReference type="PANTHER" id="PTHR12001">
    <property type="entry name" value="GERANYLGERANYL PYROPHOSPHATE SYNTHASE"/>
    <property type="match status" value="1"/>
</dbReference>
<evidence type="ECO:0000313" key="9">
    <source>
        <dbReference type="Proteomes" id="UP001283361"/>
    </source>
</evidence>
<dbReference type="GO" id="GO:0004659">
    <property type="term" value="F:prenyltransferase activity"/>
    <property type="evidence" value="ECO:0007669"/>
    <property type="project" value="InterPro"/>
</dbReference>
<dbReference type="InterPro" id="IPR000092">
    <property type="entry name" value="Polyprenyl_synt"/>
</dbReference>
<keyword evidence="3 7" id="KW-0808">Transferase</keyword>
<dbReference type="Pfam" id="PF00348">
    <property type="entry name" value="polyprenyl_synt"/>
    <property type="match status" value="1"/>
</dbReference>
<dbReference type="CDD" id="cd00685">
    <property type="entry name" value="Trans_IPPS_HT"/>
    <property type="match status" value="1"/>
</dbReference>
<keyword evidence="9" id="KW-1185">Reference proteome</keyword>
<name>A0AAE1DD82_9GAST</name>
<evidence type="ECO:0000256" key="6">
    <source>
        <dbReference type="ARBA" id="ARBA00023229"/>
    </source>
</evidence>
<dbReference type="GO" id="GO:0005739">
    <property type="term" value="C:mitochondrion"/>
    <property type="evidence" value="ECO:0007669"/>
    <property type="project" value="TreeGrafter"/>
</dbReference>
<dbReference type="EMBL" id="JAWDGP010004246">
    <property type="protein sequence ID" value="KAK3766216.1"/>
    <property type="molecule type" value="Genomic_DNA"/>
</dbReference>
<evidence type="ECO:0000256" key="4">
    <source>
        <dbReference type="ARBA" id="ARBA00022723"/>
    </source>
</evidence>
<dbReference type="InterPro" id="IPR033749">
    <property type="entry name" value="Polyprenyl_synt_CS"/>
</dbReference>
<evidence type="ECO:0000256" key="7">
    <source>
        <dbReference type="RuleBase" id="RU004466"/>
    </source>
</evidence>
<dbReference type="GO" id="GO:0046872">
    <property type="term" value="F:metal ion binding"/>
    <property type="evidence" value="ECO:0007669"/>
    <property type="project" value="UniProtKB-KW"/>
</dbReference>
<sequence length="453" mass="51012">MATPGISGRGFVRTLKTLRRSTVLQRLHENANSALNVAVSKECDIFPNTDSLTRRLHSSPTSFEPHCCHYYHSCHHHRRHYNQYHIPNKYQRTDSICPSAKPNPWCAVSNQRLLSTTTEHLRDTKTSSLVETDPYKIVASEMKDLAPDICKVLEVDIPNMQHMTQYYFGLGKAFRPMVCLLMAKVCNSHLNMGDTVFESQRNVAMVAEMLHTASLVHDDVIDAADERRGLESLNKKYGQRQSILVGNYILSKATMLLAQIGNPKIISLLSTVVEDIISGEFMQLGSKEDENERFQHYLKKTYKKTASLIANTCKAVAVMSNVEDDLVDAAYEYGRNLGMSFQLVDDVLDFVASKQAMGKPTDADLKLGLANAPVLFAAMEYKELQPMIMRRFAEEGDVEYARAMVEKTDGVRQTKMLAARHSEEAIKKLAEFSPCPARDALARVCRILLGREK</sequence>
<proteinExistence type="inferred from homology"/>
<organism evidence="8 9">
    <name type="scientific">Elysia crispata</name>
    <name type="common">lettuce slug</name>
    <dbReference type="NCBI Taxonomy" id="231223"/>
    <lineage>
        <taxon>Eukaryota</taxon>
        <taxon>Metazoa</taxon>
        <taxon>Spiralia</taxon>
        <taxon>Lophotrochozoa</taxon>
        <taxon>Mollusca</taxon>
        <taxon>Gastropoda</taxon>
        <taxon>Heterobranchia</taxon>
        <taxon>Euthyneura</taxon>
        <taxon>Panpulmonata</taxon>
        <taxon>Sacoglossa</taxon>
        <taxon>Placobranchoidea</taxon>
        <taxon>Plakobranchidae</taxon>
        <taxon>Elysia</taxon>
    </lineage>
</organism>
<accession>A0AAE1DD82</accession>
<dbReference type="SUPFAM" id="SSF48576">
    <property type="entry name" value="Terpenoid synthases"/>
    <property type="match status" value="1"/>
</dbReference>
<evidence type="ECO:0000256" key="3">
    <source>
        <dbReference type="ARBA" id="ARBA00022679"/>
    </source>
</evidence>
<keyword evidence="6" id="KW-0414">Isoprene biosynthesis</keyword>
<dbReference type="GO" id="GO:0006744">
    <property type="term" value="P:ubiquinone biosynthetic process"/>
    <property type="evidence" value="ECO:0007669"/>
    <property type="project" value="TreeGrafter"/>
</dbReference>
<keyword evidence="5" id="KW-0460">Magnesium</keyword>
<evidence type="ECO:0000256" key="1">
    <source>
        <dbReference type="ARBA" id="ARBA00001946"/>
    </source>
</evidence>
<evidence type="ECO:0000256" key="5">
    <source>
        <dbReference type="ARBA" id="ARBA00022842"/>
    </source>
</evidence>
<comment type="cofactor">
    <cofactor evidence="1">
        <name>Mg(2+)</name>
        <dbReference type="ChEBI" id="CHEBI:18420"/>
    </cofactor>
</comment>
<protein>
    <submittedName>
        <fullName evidence="8">Uncharacterized protein</fullName>
    </submittedName>
</protein>
<dbReference type="PROSITE" id="PS00723">
    <property type="entry name" value="POLYPRENYL_SYNTHASE_1"/>
    <property type="match status" value="1"/>
</dbReference>
<comment type="similarity">
    <text evidence="2 7">Belongs to the FPP/GGPP synthase family.</text>
</comment>
<evidence type="ECO:0000256" key="2">
    <source>
        <dbReference type="ARBA" id="ARBA00006706"/>
    </source>
</evidence>
<dbReference type="GO" id="GO:0008299">
    <property type="term" value="P:isoprenoid biosynthetic process"/>
    <property type="evidence" value="ECO:0007669"/>
    <property type="project" value="UniProtKB-KW"/>
</dbReference>
<dbReference type="Gene3D" id="1.10.600.10">
    <property type="entry name" value="Farnesyl Diphosphate Synthase"/>
    <property type="match status" value="1"/>
</dbReference>
<reference evidence="8" key="1">
    <citation type="journal article" date="2023" name="G3 (Bethesda)">
        <title>A reference genome for the long-term kleptoplast-retaining sea slug Elysia crispata morphotype clarki.</title>
        <authorList>
            <person name="Eastman K.E."/>
            <person name="Pendleton A.L."/>
            <person name="Shaikh M.A."/>
            <person name="Suttiyut T."/>
            <person name="Ogas R."/>
            <person name="Tomko P."/>
            <person name="Gavelis G."/>
            <person name="Widhalm J.R."/>
            <person name="Wisecaver J.H."/>
        </authorList>
    </citation>
    <scope>NUCLEOTIDE SEQUENCE</scope>
    <source>
        <strain evidence="8">ECLA1</strain>
    </source>
</reference>
<dbReference type="AlphaFoldDB" id="A0AAE1DD82"/>
<dbReference type="InterPro" id="IPR008949">
    <property type="entry name" value="Isoprenoid_synthase_dom_sf"/>
</dbReference>
<dbReference type="GO" id="GO:1990234">
    <property type="term" value="C:transferase complex"/>
    <property type="evidence" value="ECO:0007669"/>
    <property type="project" value="TreeGrafter"/>
</dbReference>
<dbReference type="SFLD" id="SFLDS00005">
    <property type="entry name" value="Isoprenoid_Synthase_Type_I"/>
    <property type="match status" value="1"/>
</dbReference>
<keyword evidence="4" id="KW-0479">Metal-binding</keyword>
<dbReference type="PANTHER" id="PTHR12001:SF69">
    <property type="entry name" value="ALL TRANS-POLYPRENYL-DIPHOSPHATE SYNTHASE PDSS1"/>
    <property type="match status" value="1"/>
</dbReference>
<dbReference type="Proteomes" id="UP001283361">
    <property type="component" value="Unassembled WGS sequence"/>
</dbReference>
<evidence type="ECO:0000313" key="8">
    <source>
        <dbReference type="EMBL" id="KAK3766216.1"/>
    </source>
</evidence>
<dbReference type="PROSITE" id="PS00444">
    <property type="entry name" value="POLYPRENYL_SYNTHASE_2"/>
    <property type="match status" value="1"/>
</dbReference>